<comment type="subcellular location">
    <subcellularLocation>
        <location evidence="1">Membrane</location>
        <topology evidence="1">Multi-pass membrane protein</topology>
    </subcellularLocation>
</comment>
<organism evidence="6 7">
    <name type="scientific">Legionella busanensis</name>
    <dbReference type="NCBI Taxonomy" id="190655"/>
    <lineage>
        <taxon>Bacteria</taxon>
        <taxon>Pseudomonadati</taxon>
        <taxon>Pseudomonadota</taxon>
        <taxon>Gammaproteobacteria</taxon>
        <taxon>Legionellales</taxon>
        <taxon>Legionellaceae</taxon>
        <taxon>Legionella</taxon>
    </lineage>
</organism>
<dbReference type="AlphaFoldDB" id="A0A378JIL8"/>
<dbReference type="Proteomes" id="UP000254794">
    <property type="component" value="Unassembled WGS sequence"/>
</dbReference>
<keyword evidence="3 5" id="KW-1133">Transmembrane helix</keyword>
<evidence type="ECO:0000256" key="4">
    <source>
        <dbReference type="ARBA" id="ARBA00023136"/>
    </source>
</evidence>
<evidence type="ECO:0008006" key="8">
    <source>
        <dbReference type="Google" id="ProtNLM"/>
    </source>
</evidence>
<keyword evidence="7" id="KW-1185">Reference proteome</keyword>
<feature type="transmembrane region" description="Helical" evidence="5">
    <location>
        <begin position="61"/>
        <end position="79"/>
    </location>
</feature>
<evidence type="ECO:0000256" key="1">
    <source>
        <dbReference type="ARBA" id="ARBA00004141"/>
    </source>
</evidence>
<feature type="transmembrane region" description="Helical" evidence="5">
    <location>
        <begin position="6"/>
        <end position="25"/>
    </location>
</feature>
<accession>A0A378JIL8</accession>
<evidence type="ECO:0000256" key="5">
    <source>
        <dbReference type="SAM" id="Phobius"/>
    </source>
</evidence>
<dbReference type="Gene3D" id="1.20.1280.290">
    <property type="match status" value="1"/>
</dbReference>
<dbReference type="OrthoDB" id="6314474at2"/>
<feature type="transmembrane region" description="Helical" evidence="5">
    <location>
        <begin position="37"/>
        <end position="55"/>
    </location>
</feature>
<evidence type="ECO:0000256" key="3">
    <source>
        <dbReference type="ARBA" id="ARBA00022989"/>
    </source>
</evidence>
<dbReference type="Pfam" id="PF04193">
    <property type="entry name" value="PQ-loop"/>
    <property type="match status" value="1"/>
</dbReference>
<evidence type="ECO:0000313" key="6">
    <source>
        <dbReference type="EMBL" id="STX50994.1"/>
    </source>
</evidence>
<protein>
    <recommendedName>
        <fullName evidence="8">PQ loop repeat</fullName>
    </recommendedName>
</protein>
<dbReference type="InterPro" id="IPR006603">
    <property type="entry name" value="PQ-loop_rpt"/>
</dbReference>
<keyword evidence="2 5" id="KW-0812">Transmembrane</keyword>
<name>A0A378JIL8_9GAMM</name>
<keyword evidence="4 5" id="KW-0472">Membrane</keyword>
<evidence type="ECO:0000256" key="2">
    <source>
        <dbReference type="ARBA" id="ARBA00022692"/>
    </source>
</evidence>
<dbReference type="EMBL" id="UGOD01000001">
    <property type="protein sequence ID" value="STX50994.1"/>
    <property type="molecule type" value="Genomic_DNA"/>
</dbReference>
<evidence type="ECO:0000313" key="7">
    <source>
        <dbReference type="Proteomes" id="UP000254794"/>
    </source>
</evidence>
<proteinExistence type="predicted"/>
<gene>
    <name evidence="6" type="ORF">NCTC13316_01083</name>
</gene>
<dbReference type="GO" id="GO:0016020">
    <property type="term" value="C:membrane"/>
    <property type="evidence" value="ECO:0007669"/>
    <property type="project" value="UniProtKB-SubCell"/>
</dbReference>
<dbReference type="RefSeq" id="WP_115330661.1">
    <property type="nucleotide sequence ID" value="NZ_CAAAHP010000001.1"/>
</dbReference>
<sequence>MSTNLLLIIATILLILSFLPLLIKIIKNKNSQGVSPVMMLMGSTQSLLFIIYDIYFERYIMVFPFSAIGLLFFISFIVIRRYAKQGK</sequence>
<reference evidence="6 7" key="1">
    <citation type="submission" date="2018-06" db="EMBL/GenBank/DDBJ databases">
        <authorList>
            <consortium name="Pathogen Informatics"/>
            <person name="Doyle S."/>
        </authorList>
    </citation>
    <scope>NUCLEOTIDE SEQUENCE [LARGE SCALE GENOMIC DNA]</scope>
    <source>
        <strain evidence="6 7">NCTC13316</strain>
    </source>
</reference>